<evidence type="ECO:0000313" key="11">
    <source>
        <dbReference type="EMBL" id="VTS13795.1"/>
    </source>
</evidence>
<dbReference type="EC" id="3.4.23.36" evidence="9"/>
<keyword evidence="2 9" id="KW-1003">Cell membrane</keyword>
<keyword evidence="5 9" id="KW-0064">Aspartyl protease</keyword>
<keyword evidence="7 9" id="KW-1133">Transmembrane helix</keyword>
<dbReference type="PRINTS" id="PR00781">
    <property type="entry name" value="LIPOSIGPTASE"/>
</dbReference>
<dbReference type="GO" id="GO:0004190">
    <property type="term" value="F:aspartic-type endopeptidase activity"/>
    <property type="evidence" value="ECO:0007669"/>
    <property type="project" value="UniProtKB-UniRule"/>
</dbReference>
<evidence type="ECO:0000256" key="6">
    <source>
        <dbReference type="ARBA" id="ARBA00022801"/>
    </source>
</evidence>
<accession>A0A4U9XM20</accession>
<comment type="subcellular location">
    <subcellularLocation>
        <location evidence="9">Cell membrane</location>
        <topology evidence="9">Multi-pass membrane protein</topology>
    </subcellularLocation>
</comment>
<keyword evidence="8 9" id="KW-0472">Membrane</keyword>
<evidence type="ECO:0000256" key="1">
    <source>
        <dbReference type="ARBA" id="ARBA00006139"/>
    </source>
</evidence>
<evidence type="ECO:0000256" key="10">
    <source>
        <dbReference type="RuleBase" id="RU004181"/>
    </source>
</evidence>
<feature type="transmembrane region" description="Helical" evidence="9">
    <location>
        <begin position="124"/>
        <end position="145"/>
    </location>
</feature>
<feature type="transmembrane region" description="Helical" evidence="9">
    <location>
        <begin position="61"/>
        <end position="79"/>
    </location>
</feature>
<reference evidence="11 12" key="1">
    <citation type="submission" date="2019-05" db="EMBL/GenBank/DDBJ databases">
        <authorList>
            <consortium name="Pathogen Informatics"/>
        </authorList>
    </citation>
    <scope>NUCLEOTIDE SEQUENCE [LARGE SCALE GENOMIC DNA]</scope>
    <source>
        <strain evidence="11 12">NCTC5386</strain>
    </source>
</reference>
<dbReference type="RefSeq" id="WP_007894373.1">
    <property type="nucleotide sequence ID" value="NZ_CABEHT010000001.1"/>
</dbReference>
<evidence type="ECO:0000256" key="8">
    <source>
        <dbReference type="ARBA" id="ARBA00023136"/>
    </source>
</evidence>
<name>A0A4U9XM20_9STRE</name>
<dbReference type="UniPathway" id="UPA00665"/>
<dbReference type="EMBL" id="CABEHT010000001">
    <property type="protein sequence ID" value="VTS13795.1"/>
    <property type="molecule type" value="Genomic_DNA"/>
</dbReference>
<dbReference type="PANTHER" id="PTHR33695">
    <property type="entry name" value="LIPOPROTEIN SIGNAL PEPTIDASE"/>
    <property type="match status" value="1"/>
</dbReference>
<dbReference type="AlphaFoldDB" id="A0A4U9XM20"/>
<evidence type="ECO:0000256" key="7">
    <source>
        <dbReference type="ARBA" id="ARBA00022989"/>
    </source>
</evidence>
<evidence type="ECO:0000256" key="3">
    <source>
        <dbReference type="ARBA" id="ARBA00022670"/>
    </source>
</evidence>
<comment type="pathway">
    <text evidence="9">Protein modification; lipoprotein biosynthesis (signal peptide cleavage).</text>
</comment>
<comment type="catalytic activity">
    <reaction evidence="9">
        <text>Release of signal peptides from bacterial membrane prolipoproteins. Hydrolyzes -Xaa-Yaa-Zaa-|-(S,diacylglyceryl)Cys-, in which Xaa is hydrophobic (preferably Leu), and Yaa (Ala or Ser) and Zaa (Gly or Ala) have small, neutral side chains.</text>
        <dbReference type="EC" id="3.4.23.36"/>
    </reaction>
</comment>
<dbReference type="Proteomes" id="UP000394068">
    <property type="component" value="Unassembled WGS sequence"/>
</dbReference>
<comment type="similarity">
    <text evidence="1 9 10">Belongs to the peptidase A8 family.</text>
</comment>
<feature type="active site" evidence="9">
    <location>
        <position position="130"/>
    </location>
</feature>
<dbReference type="Pfam" id="PF01252">
    <property type="entry name" value="Peptidase_A8"/>
    <property type="match status" value="1"/>
</dbReference>
<sequence>MKFIKLLLVSSGLIILDQVSKWWIVGHIALGDVRPFIPGVLSLTYLQNRGAAFSILQNQQWFFALMTIVVIGFAIVYYLRAKKMPILKEFALILIISGGIGNFSDRLRLGYVVDMIHLDFMNFAIFNLADSYLSLGVLMLVLILWKED</sequence>
<feature type="active site" evidence="9">
    <location>
        <position position="114"/>
    </location>
</feature>
<dbReference type="HAMAP" id="MF_00161">
    <property type="entry name" value="LspA"/>
    <property type="match status" value="1"/>
</dbReference>
<comment type="function">
    <text evidence="9">This protein specifically catalyzes the removal of signal peptides from prolipoproteins.</text>
</comment>
<protein>
    <recommendedName>
        <fullName evidence="9">Lipoprotein signal peptidase</fullName>
        <ecNumber evidence="9">3.4.23.36</ecNumber>
    </recommendedName>
    <alternativeName>
        <fullName evidence="9">Prolipoprotein signal peptidase</fullName>
    </alternativeName>
    <alternativeName>
        <fullName evidence="9">Signal peptidase II</fullName>
        <shortName evidence="9">SPase II</shortName>
    </alternativeName>
</protein>
<dbReference type="GO" id="GO:0005886">
    <property type="term" value="C:plasma membrane"/>
    <property type="evidence" value="ECO:0007669"/>
    <property type="project" value="UniProtKB-SubCell"/>
</dbReference>
<organism evidence="11 12">
    <name type="scientific">Streptococcus pseudoporcinus</name>
    <dbReference type="NCBI Taxonomy" id="361101"/>
    <lineage>
        <taxon>Bacteria</taxon>
        <taxon>Bacillati</taxon>
        <taxon>Bacillota</taxon>
        <taxon>Bacilli</taxon>
        <taxon>Lactobacillales</taxon>
        <taxon>Streptococcaceae</taxon>
        <taxon>Streptococcus</taxon>
    </lineage>
</organism>
<evidence type="ECO:0000256" key="9">
    <source>
        <dbReference type="HAMAP-Rule" id="MF_00161"/>
    </source>
</evidence>
<dbReference type="NCBIfam" id="TIGR00077">
    <property type="entry name" value="lspA"/>
    <property type="match status" value="1"/>
</dbReference>
<dbReference type="InterPro" id="IPR001872">
    <property type="entry name" value="Peptidase_A8"/>
</dbReference>
<feature type="transmembrane region" description="Helical" evidence="9">
    <location>
        <begin position="86"/>
        <end position="104"/>
    </location>
</feature>
<dbReference type="GeneID" id="58556344"/>
<gene>
    <name evidence="9 11" type="primary">lspA</name>
    <name evidence="11" type="ORF">NCTC5386_01090</name>
</gene>
<evidence type="ECO:0000256" key="4">
    <source>
        <dbReference type="ARBA" id="ARBA00022692"/>
    </source>
</evidence>
<comment type="caution">
    <text evidence="9">Lacks conserved residue(s) required for the propagation of feature annotation.</text>
</comment>
<keyword evidence="4 9" id="KW-0812">Transmembrane</keyword>
<evidence type="ECO:0000256" key="5">
    <source>
        <dbReference type="ARBA" id="ARBA00022750"/>
    </source>
</evidence>
<evidence type="ECO:0000256" key="2">
    <source>
        <dbReference type="ARBA" id="ARBA00022475"/>
    </source>
</evidence>
<proteinExistence type="inferred from homology"/>
<keyword evidence="3 9" id="KW-0645">Protease</keyword>
<keyword evidence="6 9" id="KW-0378">Hydrolase</keyword>
<keyword evidence="11" id="KW-0449">Lipoprotein</keyword>
<evidence type="ECO:0000313" key="12">
    <source>
        <dbReference type="Proteomes" id="UP000394068"/>
    </source>
</evidence>
<dbReference type="GO" id="GO:0006508">
    <property type="term" value="P:proteolysis"/>
    <property type="evidence" value="ECO:0007669"/>
    <property type="project" value="UniProtKB-KW"/>
</dbReference>
<dbReference type="PANTHER" id="PTHR33695:SF1">
    <property type="entry name" value="LIPOPROTEIN SIGNAL PEPTIDASE"/>
    <property type="match status" value="1"/>
</dbReference>